<dbReference type="KEGG" id="vg:30307684"/>
<dbReference type="Proteomes" id="UP000241903">
    <property type="component" value="Segment"/>
</dbReference>
<evidence type="ECO:0000313" key="1">
    <source>
        <dbReference type="EMBL" id="AOV60248.1"/>
    </source>
</evidence>
<dbReference type="Proteomes" id="UP000202784">
    <property type="component" value="Segment"/>
</dbReference>
<evidence type="ECO:0000313" key="6">
    <source>
        <dbReference type="Proteomes" id="UP000241903"/>
    </source>
</evidence>
<reference evidence="4 5" key="1">
    <citation type="journal article" date="2016" name="Virology">
        <title>The genomic content and context of auxiliary metabolic genes in marine cyanomyoviruses.</title>
        <authorList>
            <person name="Crummett L.T."/>
            <person name="Puxty R.J."/>
            <person name="Weihe C."/>
            <person name="Marston M.F."/>
            <person name="Martiny J.B."/>
        </authorList>
    </citation>
    <scope>NUCLEOTIDE SEQUENCE [LARGE SCALE GENOMIC DNA]</scope>
    <source>
        <strain evidence="1">0808SB05</strain>
        <strain evidence="2">0908SB82</strain>
        <strain evidence="3">1109NB16</strain>
    </source>
</reference>
<dbReference type="EMBL" id="KU686204">
    <property type="protein sequence ID" value="AOV60248.1"/>
    <property type="molecule type" value="Genomic_DNA"/>
</dbReference>
<evidence type="ECO:0000313" key="5">
    <source>
        <dbReference type="Proteomes" id="UP000240393"/>
    </source>
</evidence>
<gene>
    <name evidence="3" type="ORF">N161109_101</name>
    <name evidence="1" type="ORF">S050808_101</name>
    <name evidence="2" type="ORF">S820908_098</name>
</gene>
<dbReference type="OrthoDB" id="26610at10239"/>
<dbReference type="GeneID" id="30307684"/>
<dbReference type="RefSeq" id="YP_009322536.1">
    <property type="nucleotide sequence ID" value="NC_031922.1"/>
</dbReference>
<evidence type="ECO:0000313" key="2">
    <source>
        <dbReference type="EMBL" id="AOV60473.1"/>
    </source>
</evidence>
<evidence type="ECO:0000313" key="4">
    <source>
        <dbReference type="Proteomes" id="UP000202784"/>
    </source>
</evidence>
<protein>
    <submittedName>
        <fullName evidence="2">Uncharacterized protein</fullName>
    </submittedName>
</protein>
<sequence length="49" mass="5935">MEIAQTIDDALYQYYVVEHGKEVPNWRYMKDADWWIEYLESLGIDPKNP</sequence>
<dbReference type="EMBL" id="KU686206">
    <property type="protein sequence ID" value="AOV60704.1"/>
    <property type="molecule type" value="Genomic_DNA"/>
</dbReference>
<dbReference type="EMBL" id="KU686205">
    <property type="protein sequence ID" value="AOV60473.1"/>
    <property type="molecule type" value="Genomic_DNA"/>
</dbReference>
<keyword evidence="4" id="KW-1185">Reference proteome</keyword>
<proteinExistence type="predicted"/>
<name>A0A1D8KP82_9CAUD</name>
<accession>A0A1D8KP82</accession>
<evidence type="ECO:0000313" key="3">
    <source>
        <dbReference type="EMBL" id="AOV60704.1"/>
    </source>
</evidence>
<organism evidence="2 6">
    <name type="scientific">Synechococcus phage S-CAM9</name>
    <dbReference type="NCBI Taxonomy" id="1883369"/>
    <lineage>
        <taxon>Viruses</taxon>
        <taxon>Duplodnaviria</taxon>
        <taxon>Heunggongvirae</taxon>
        <taxon>Uroviricota</taxon>
        <taxon>Caudoviricetes</taxon>
        <taxon>Pantevenvirales</taxon>
        <taxon>Kyanoviridae</taxon>
        <taxon>Kanaloavirus</taxon>
        <taxon>Kanaloavirus scam9</taxon>
    </lineage>
</organism>
<dbReference type="Proteomes" id="UP000240393">
    <property type="component" value="Segment"/>
</dbReference>